<evidence type="ECO:0000259" key="3">
    <source>
        <dbReference type="PROSITE" id="PS51737"/>
    </source>
</evidence>
<dbReference type="Pfam" id="PF00239">
    <property type="entry name" value="Resolvase"/>
    <property type="match status" value="1"/>
</dbReference>
<evidence type="ECO:0000259" key="2">
    <source>
        <dbReference type="PROSITE" id="PS51736"/>
    </source>
</evidence>
<dbReference type="GO" id="GO:0003677">
    <property type="term" value="F:DNA binding"/>
    <property type="evidence" value="ECO:0007669"/>
    <property type="project" value="InterPro"/>
</dbReference>
<reference evidence="4 5" key="1">
    <citation type="submission" date="2018-01" db="EMBL/GenBank/DDBJ databases">
        <title>Bacillales members from the olive rhizosphere are effective biological control agents against Verticillium dahliae.</title>
        <authorList>
            <person name="Gomez-Lama C."/>
            <person name="Legarda G."/>
            <person name="Ruano-Rosa D."/>
            <person name="Pizarro-Tobias P."/>
            <person name="Valverde-Corredor A."/>
            <person name="Niqui J.L."/>
            <person name="Trivino J.C."/>
            <person name="Roca A."/>
            <person name="Mercado-Blanco J."/>
        </authorList>
    </citation>
    <scope>NUCLEOTIDE SEQUENCE [LARGE SCALE GENOMIC DNA]</scope>
    <source>
        <strain evidence="4 5">PIC167</strain>
    </source>
</reference>
<feature type="coiled-coil region" evidence="1">
    <location>
        <begin position="467"/>
        <end position="498"/>
    </location>
</feature>
<dbReference type="AlphaFoldDB" id="A0A4U2PXJ7"/>
<feature type="domain" description="Resolvase/invertase-type recombinase catalytic" evidence="2">
    <location>
        <begin position="39"/>
        <end position="190"/>
    </location>
</feature>
<dbReference type="EMBL" id="PNXQ01000013">
    <property type="protein sequence ID" value="TKH43449.1"/>
    <property type="molecule type" value="Genomic_DNA"/>
</dbReference>
<feature type="domain" description="Recombinase" evidence="3">
    <location>
        <begin position="198"/>
        <end position="332"/>
    </location>
</feature>
<dbReference type="InterPro" id="IPR006119">
    <property type="entry name" value="Resolv_N"/>
</dbReference>
<dbReference type="PROSITE" id="PS51736">
    <property type="entry name" value="RECOMBINASES_3"/>
    <property type="match status" value="1"/>
</dbReference>
<dbReference type="PANTHER" id="PTHR30461:SF23">
    <property type="entry name" value="DNA RECOMBINASE-RELATED"/>
    <property type="match status" value="1"/>
</dbReference>
<organism evidence="4 5">
    <name type="scientific">Paenibacillus terrae</name>
    <dbReference type="NCBI Taxonomy" id="159743"/>
    <lineage>
        <taxon>Bacteria</taxon>
        <taxon>Bacillati</taxon>
        <taxon>Bacillota</taxon>
        <taxon>Bacilli</taxon>
        <taxon>Bacillales</taxon>
        <taxon>Paenibacillaceae</taxon>
        <taxon>Paenibacillus</taxon>
    </lineage>
</organism>
<dbReference type="Gene3D" id="3.40.50.1390">
    <property type="entry name" value="Resolvase, N-terminal catalytic domain"/>
    <property type="match status" value="1"/>
</dbReference>
<accession>A0A4U2PXJ7</accession>
<dbReference type="SMART" id="SM00857">
    <property type="entry name" value="Resolvase"/>
    <property type="match status" value="1"/>
</dbReference>
<evidence type="ECO:0000313" key="4">
    <source>
        <dbReference type="EMBL" id="TKH43449.1"/>
    </source>
</evidence>
<evidence type="ECO:0000313" key="5">
    <source>
        <dbReference type="Proteomes" id="UP000308114"/>
    </source>
</evidence>
<dbReference type="InterPro" id="IPR036162">
    <property type="entry name" value="Resolvase-like_N_sf"/>
</dbReference>
<dbReference type="PROSITE" id="PS51737">
    <property type="entry name" value="RECOMBINASE_DNA_BIND"/>
    <property type="match status" value="1"/>
</dbReference>
<sequence length="571" mass="66175">MHVFGYIIVTIIIYKYKPKGRVSVALLNREYLLSLGIEFIINYLRKSRADEEQERRTGEDVLTAQKELMDRVLEPVGLPYDQRPEVGSGDKISSRPVFQSVIEDLQAKKYQAIAVKEISRMGRGSYTDMGVIYDLIVDNRIFIITPYKVYDPRNPSDLRQIRFELFMSREEFETTRERLFGGRVNNAIEGRWVAGAAPYGFTYNKATKKLEIDEEQAREVRAIFDFFVNGVVEPGGHRRDVSYRALASYLSKKTSIKPPRGKGDWQPQVLRQLLCNERYIGVMRFRTTQRINGKAVARPEEEHIIIPDAIPAILDRDIWEKAQKKINDSSHKPRTKMDFSPCELAGLCICTKCGRRMVRQYSVQNYKKKSGEVIQYHKEFLWCTTAGCTFIKYRNVEEEIISVLSYLSDLDENELNNTFSTILASEQKSTEIAYDDEYIEKQTKTLKKRMDFIYEKYESGKYDDKMFDERKAEVDKQLEDLKKLKESFEEQADRTGENKVDTDLIRENISTVLDQYHATDNKTMKNSILRAAFDSIEVTLTEKGRGRIAAKFDLTVNLKANLAKLNFLVLS</sequence>
<dbReference type="GO" id="GO:0000150">
    <property type="term" value="F:DNA strand exchange activity"/>
    <property type="evidence" value="ECO:0007669"/>
    <property type="project" value="InterPro"/>
</dbReference>
<evidence type="ECO:0000256" key="1">
    <source>
        <dbReference type="SAM" id="Coils"/>
    </source>
</evidence>
<dbReference type="PANTHER" id="PTHR30461">
    <property type="entry name" value="DNA-INVERTASE FROM LAMBDOID PROPHAGE"/>
    <property type="match status" value="1"/>
</dbReference>
<proteinExistence type="predicted"/>
<dbReference type="CDD" id="cd00338">
    <property type="entry name" value="Ser_Recombinase"/>
    <property type="match status" value="1"/>
</dbReference>
<gene>
    <name evidence="4" type="ORF">C1I60_14240</name>
</gene>
<dbReference type="Pfam" id="PF07508">
    <property type="entry name" value="Recombinase"/>
    <property type="match status" value="1"/>
</dbReference>
<dbReference type="Gene3D" id="3.90.1750.20">
    <property type="entry name" value="Putative Large Serine Recombinase, Chain B, Domain 2"/>
    <property type="match status" value="1"/>
</dbReference>
<dbReference type="SUPFAM" id="SSF53041">
    <property type="entry name" value="Resolvase-like"/>
    <property type="match status" value="1"/>
</dbReference>
<dbReference type="InterPro" id="IPR050639">
    <property type="entry name" value="SSR_resolvase"/>
</dbReference>
<name>A0A4U2PXJ7_9BACL</name>
<comment type="caution">
    <text evidence="4">The sequence shown here is derived from an EMBL/GenBank/DDBJ whole genome shotgun (WGS) entry which is preliminary data.</text>
</comment>
<keyword evidence="1" id="KW-0175">Coiled coil</keyword>
<dbReference type="InterPro" id="IPR038109">
    <property type="entry name" value="DNA_bind_recomb_sf"/>
</dbReference>
<protein>
    <submittedName>
        <fullName evidence="4">Recombinase family protein</fullName>
    </submittedName>
</protein>
<dbReference type="InterPro" id="IPR011109">
    <property type="entry name" value="DNA_bind_recombinase_dom"/>
</dbReference>
<dbReference type="Proteomes" id="UP000308114">
    <property type="component" value="Unassembled WGS sequence"/>
</dbReference>